<sequence>MDGRCGFWLLVEHSAHFSFRAEKPITVGSIHLELTPKAKEENKKVGEEAAEASNNKYLLWARCVPTITVGDHVFCDHPPCVMASFSVGSDGAATTPPLRWEIGEKAVVYVCLTRLSETPDTFPGFSAHSPLHTANGDDDVIPEAETKTSLQLALDSMYNVTITLIGVMEGWEVQKTIWRPLLCFRWFELQRHIREATVPFMPLEKQARKRHRAELQRRRMITGDVREASAVSSCGNYVLWRDRTLGLRRELITYHRVYTPANNEKRVRVRKFPHRFADIVGEIPFGSFVEAIGRQMDSYTKEEYALLVLSGTSEAATVAEAYQLQCIEPNKWIWGWSKIVSSSGLTLLVEVMDTTRASLPDQGCVERLKEPTYYTSVREERSVRIRSGPSLSANVEGHLEPNEVKLAIAIHQCPHSDGGNSAPLQQHFVEWEEGGFSLLRNNDRVYLVPVHLQVQPRRFPVCPRPSPSSPEIIALQRRRRRNVSPANTPNTPAGATTPSPELLSPANIPEAVAEGLKTGIVRLEDLPKISLNGSPTHSSSSSELPY</sequence>
<feature type="region of interest" description="Disordered" evidence="1">
    <location>
        <begin position="461"/>
        <end position="505"/>
    </location>
</feature>
<dbReference type="VEuPathDB" id="TriTrypDB:TRSC58_02664"/>
<feature type="compositionally biased region" description="Low complexity" evidence="1">
    <location>
        <begin position="484"/>
        <end position="500"/>
    </location>
</feature>
<dbReference type="Proteomes" id="UP000283634">
    <property type="component" value="Unassembled WGS sequence"/>
</dbReference>
<organism evidence="2 3">
    <name type="scientific">Trypanosoma rangeli</name>
    <dbReference type="NCBI Taxonomy" id="5698"/>
    <lineage>
        <taxon>Eukaryota</taxon>
        <taxon>Discoba</taxon>
        <taxon>Euglenozoa</taxon>
        <taxon>Kinetoplastea</taxon>
        <taxon>Metakinetoplastina</taxon>
        <taxon>Trypanosomatida</taxon>
        <taxon>Trypanosomatidae</taxon>
        <taxon>Trypanosoma</taxon>
        <taxon>Herpetosoma</taxon>
    </lineage>
</organism>
<evidence type="ECO:0000256" key="1">
    <source>
        <dbReference type="SAM" id="MobiDB-lite"/>
    </source>
</evidence>
<keyword evidence="3" id="KW-1185">Reference proteome</keyword>
<accession>A0A422NTD4</accession>
<reference evidence="2 3" key="1">
    <citation type="journal article" date="2018" name="BMC Genomics">
        <title>Genomic comparison of Trypanosoma conorhini and Trypanosoma rangeli to Trypanosoma cruzi strains of high and low virulence.</title>
        <authorList>
            <person name="Bradwell K.R."/>
            <person name="Koparde V.N."/>
            <person name="Matveyev A.V."/>
            <person name="Serrano M.G."/>
            <person name="Alves J.M."/>
            <person name="Parikh H."/>
            <person name="Huang B."/>
            <person name="Lee V."/>
            <person name="Espinosa-Alvarez O."/>
            <person name="Ortiz P.A."/>
            <person name="Costa-Martins A.G."/>
            <person name="Teixeira M.M."/>
            <person name="Buck G.A."/>
        </authorList>
    </citation>
    <scope>NUCLEOTIDE SEQUENCE [LARGE SCALE GENOMIC DNA]</scope>
    <source>
        <strain evidence="2 3">AM80</strain>
    </source>
</reference>
<dbReference type="OrthoDB" id="272525at2759"/>
<dbReference type="AlphaFoldDB" id="A0A422NTD4"/>
<gene>
    <name evidence="2" type="ORF">TraAM80_02571</name>
</gene>
<dbReference type="EMBL" id="MKGL01000060">
    <property type="protein sequence ID" value="RNF08728.1"/>
    <property type="molecule type" value="Genomic_DNA"/>
</dbReference>
<evidence type="ECO:0000313" key="2">
    <source>
        <dbReference type="EMBL" id="RNF08728.1"/>
    </source>
</evidence>
<comment type="caution">
    <text evidence="2">The sequence shown here is derived from an EMBL/GenBank/DDBJ whole genome shotgun (WGS) entry which is preliminary data.</text>
</comment>
<protein>
    <submittedName>
        <fullName evidence="2">Uncharacterized protein</fullName>
    </submittedName>
</protein>
<name>A0A422NTD4_TRYRA</name>
<dbReference type="GeneID" id="40326504"/>
<evidence type="ECO:0000313" key="3">
    <source>
        <dbReference type="Proteomes" id="UP000283634"/>
    </source>
</evidence>
<dbReference type="RefSeq" id="XP_029240561.1">
    <property type="nucleotide sequence ID" value="XM_029379570.1"/>
</dbReference>
<dbReference type="OMA" id="PHRYADV"/>
<proteinExistence type="predicted"/>